<dbReference type="EMBL" id="JAGIOF010000001">
    <property type="protein sequence ID" value="MBP2386065.1"/>
    <property type="molecule type" value="Genomic_DNA"/>
</dbReference>
<keyword evidence="2" id="KW-1185">Reference proteome</keyword>
<protein>
    <recommendedName>
        <fullName evidence="3">DUF2188 domain-containing protein</fullName>
    </recommendedName>
</protein>
<organism evidence="1 2">
    <name type="scientific">Paeniglutamicibacter kerguelensis</name>
    <dbReference type="NCBI Taxonomy" id="254788"/>
    <lineage>
        <taxon>Bacteria</taxon>
        <taxon>Bacillati</taxon>
        <taxon>Actinomycetota</taxon>
        <taxon>Actinomycetes</taxon>
        <taxon>Micrococcales</taxon>
        <taxon>Micrococcaceae</taxon>
        <taxon>Paeniglutamicibacter</taxon>
    </lineage>
</organism>
<gene>
    <name evidence="1" type="ORF">JOF47_001576</name>
</gene>
<dbReference type="Pfam" id="PF09954">
    <property type="entry name" value="DUF2188"/>
    <property type="match status" value="1"/>
</dbReference>
<reference evidence="1 2" key="1">
    <citation type="submission" date="2021-03" db="EMBL/GenBank/DDBJ databases">
        <title>Sequencing the genomes of 1000 actinobacteria strains.</title>
        <authorList>
            <person name="Klenk H.-P."/>
        </authorList>
    </citation>
    <scope>NUCLEOTIDE SEQUENCE [LARGE SCALE GENOMIC DNA]</scope>
    <source>
        <strain evidence="1 2">DSM 15797</strain>
    </source>
</reference>
<dbReference type="InterPro" id="IPR018691">
    <property type="entry name" value="DUF2188"/>
</dbReference>
<dbReference type="RefSeq" id="WP_209997034.1">
    <property type="nucleotide sequence ID" value="NZ_BAAAJY010000003.1"/>
</dbReference>
<comment type="caution">
    <text evidence="1">The sequence shown here is derived from an EMBL/GenBank/DDBJ whole genome shotgun (WGS) entry which is preliminary data.</text>
</comment>
<sequence>MSAEPAEQKTVKPWVYRVMPVEGEDNKKWDLHKVRTSKHTHFHTVKEAVAAAHEEAGTHPAHIVIHALDGHAYREYDLS</sequence>
<accession>A0ABS4XC77</accession>
<name>A0ABS4XC77_9MICC</name>
<evidence type="ECO:0000313" key="2">
    <source>
        <dbReference type="Proteomes" id="UP001296993"/>
    </source>
</evidence>
<evidence type="ECO:0008006" key="3">
    <source>
        <dbReference type="Google" id="ProtNLM"/>
    </source>
</evidence>
<dbReference type="Proteomes" id="UP001296993">
    <property type="component" value="Unassembled WGS sequence"/>
</dbReference>
<evidence type="ECO:0000313" key="1">
    <source>
        <dbReference type="EMBL" id="MBP2386065.1"/>
    </source>
</evidence>
<proteinExistence type="predicted"/>